<feature type="chain" id="PRO_5012250539" description="DUF4198 domain-containing protein" evidence="1">
    <location>
        <begin position="23"/>
        <end position="132"/>
    </location>
</feature>
<accession>A0A1L4CZR5</accession>
<reference evidence="2 3" key="1">
    <citation type="submission" date="2016-10" db="EMBL/GenBank/DDBJ databases">
        <title>Silvanigrella aquatica sp. nov., isolated from a freshwater lake located in the Black Forest, Germany, description of Silvanigrellaceae fam. nov., Silvanigrellales ord. nov., reclassification of the order Bdellovibrionales in the class Oligoflexia, reclassification of the families Bacteriovoracaceae and Halobacteriovoraceae in the new order Bacteriovoracales ord. nov., and reclassification of the family Pseudobacteriovoracaceae in the order Oligoflexiales.</title>
        <authorList>
            <person name="Hahn M.W."/>
            <person name="Schmidt J."/>
            <person name="Koll U."/>
            <person name="Rohde M."/>
            <person name="Verbag S."/>
            <person name="Pitt A."/>
            <person name="Nakai R."/>
            <person name="Naganuma T."/>
            <person name="Lang E."/>
        </authorList>
    </citation>
    <scope>NUCLEOTIDE SEQUENCE [LARGE SCALE GENOMIC DNA]</scope>
    <source>
        <strain evidence="2 3">MWH-Nonnen-W8red</strain>
    </source>
</reference>
<gene>
    <name evidence="2" type="ORF">AXG55_05780</name>
</gene>
<dbReference type="EMBL" id="CP017834">
    <property type="protein sequence ID" value="APJ03440.1"/>
    <property type="molecule type" value="Genomic_DNA"/>
</dbReference>
<sequence length="132" mass="15240">MIRLSKNIFLLFVFAMTPKAFAFKGNELEKFSPSHIHLNVTGKDYMNSSVKLIIVEPSKLFSPEFYNKDELKEVFTTYEIVRKKVEEPIEFKKTNVVKNIDMSLTPQLRTSSLSPGTFADFTFAIEFKAIFL</sequence>
<protein>
    <recommendedName>
        <fullName evidence="4">DUF4198 domain-containing protein</fullName>
    </recommendedName>
</protein>
<organism evidence="2 3">
    <name type="scientific">Silvanigrella aquatica</name>
    <dbReference type="NCBI Taxonomy" id="1915309"/>
    <lineage>
        <taxon>Bacteria</taxon>
        <taxon>Pseudomonadati</taxon>
        <taxon>Bdellovibrionota</taxon>
        <taxon>Oligoflexia</taxon>
        <taxon>Silvanigrellales</taxon>
        <taxon>Silvanigrellaceae</taxon>
        <taxon>Silvanigrella</taxon>
    </lineage>
</organism>
<evidence type="ECO:0000313" key="3">
    <source>
        <dbReference type="Proteomes" id="UP000184731"/>
    </source>
</evidence>
<dbReference type="KEGG" id="saqi:AXG55_05780"/>
<keyword evidence="1" id="KW-0732">Signal</keyword>
<dbReference type="OrthoDB" id="9875634at2"/>
<dbReference type="AlphaFoldDB" id="A0A1L4CZR5"/>
<proteinExistence type="predicted"/>
<evidence type="ECO:0000256" key="1">
    <source>
        <dbReference type="SAM" id="SignalP"/>
    </source>
</evidence>
<dbReference type="Proteomes" id="UP000184731">
    <property type="component" value="Chromosome"/>
</dbReference>
<evidence type="ECO:0000313" key="2">
    <source>
        <dbReference type="EMBL" id="APJ03440.1"/>
    </source>
</evidence>
<dbReference type="RefSeq" id="WP_148697172.1">
    <property type="nucleotide sequence ID" value="NZ_CP017834.1"/>
</dbReference>
<name>A0A1L4CZR5_9BACT</name>
<keyword evidence="3" id="KW-1185">Reference proteome</keyword>
<evidence type="ECO:0008006" key="4">
    <source>
        <dbReference type="Google" id="ProtNLM"/>
    </source>
</evidence>
<feature type="signal peptide" evidence="1">
    <location>
        <begin position="1"/>
        <end position="22"/>
    </location>
</feature>